<accession>A0A918Y9F5</accession>
<feature type="compositionally biased region" description="Basic and acidic residues" evidence="1">
    <location>
        <begin position="167"/>
        <end position="180"/>
    </location>
</feature>
<reference evidence="2" key="1">
    <citation type="journal article" date="2014" name="Int. J. Syst. Evol. Microbiol.">
        <title>Complete genome sequence of Corynebacterium casei LMG S-19264T (=DSM 44701T), isolated from a smear-ripened cheese.</title>
        <authorList>
            <consortium name="US DOE Joint Genome Institute (JGI-PGF)"/>
            <person name="Walter F."/>
            <person name="Albersmeier A."/>
            <person name="Kalinowski J."/>
            <person name="Ruckert C."/>
        </authorList>
    </citation>
    <scope>NUCLEOTIDE SEQUENCE</scope>
    <source>
        <strain evidence="2">JCM 4654</strain>
    </source>
</reference>
<feature type="region of interest" description="Disordered" evidence="1">
    <location>
        <begin position="82"/>
        <end position="180"/>
    </location>
</feature>
<evidence type="ECO:0000313" key="3">
    <source>
        <dbReference type="Proteomes" id="UP000608955"/>
    </source>
</evidence>
<sequence>MDAGEQIVRGLLVSVDRAVDERTDGPMGKCRLVVTHRSMVPWRRPIRGTAIVVVHRSVMSRCAGTHLLRPPLPLDRLVPEELHTSRMRHPPRNEQRPPGGPRCPRPNSAVAPPRRHPGDHPCAGPTGVDARRYDEPGSPFSGATEGTPRVGSDDQSRVGSDGPSRVGSDDPSRVGCGDRP</sequence>
<gene>
    <name evidence="2" type="ORF">GCM10010508_55410</name>
</gene>
<name>A0A918Y9F5_9ACTN</name>
<dbReference type="Proteomes" id="UP000608955">
    <property type="component" value="Unassembled WGS sequence"/>
</dbReference>
<proteinExistence type="predicted"/>
<comment type="caution">
    <text evidence="2">The sequence shown here is derived from an EMBL/GenBank/DDBJ whole genome shotgun (WGS) entry which is preliminary data.</text>
</comment>
<keyword evidence="3" id="KW-1185">Reference proteome</keyword>
<reference evidence="2" key="2">
    <citation type="submission" date="2020-09" db="EMBL/GenBank/DDBJ databases">
        <authorList>
            <person name="Sun Q."/>
            <person name="Ohkuma M."/>
        </authorList>
    </citation>
    <scope>NUCLEOTIDE SEQUENCE</scope>
    <source>
        <strain evidence="2">JCM 4654</strain>
    </source>
</reference>
<organism evidence="2 3">
    <name type="scientific">Streptomyces naganishii JCM 4654</name>
    <dbReference type="NCBI Taxonomy" id="1306179"/>
    <lineage>
        <taxon>Bacteria</taxon>
        <taxon>Bacillati</taxon>
        <taxon>Actinomycetota</taxon>
        <taxon>Actinomycetes</taxon>
        <taxon>Kitasatosporales</taxon>
        <taxon>Streptomycetaceae</taxon>
        <taxon>Streptomyces</taxon>
    </lineage>
</organism>
<protein>
    <submittedName>
        <fullName evidence="2">Uncharacterized protein</fullName>
    </submittedName>
</protein>
<evidence type="ECO:0000256" key="1">
    <source>
        <dbReference type="SAM" id="MobiDB-lite"/>
    </source>
</evidence>
<dbReference type="AlphaFoldDB" id="A0A918Y9F5"/>
<evidence type="ECO:0000313" key="2">
    <source>
        <dbReference type="EMBL" id="GHD94464.1"/>
    </source>
</evidence>
<dbReference type="EMBL" id="BMVF01000018">
    <property type="protein sequence ID" value="GHD94464.1"/>
    <property type="molecule type" value="Genomic_DNA"/>
</dbReference>